<dbReference type="EMBL" id="ML996583">
    <property type="protein sequence ID" value="KAF2753678.1"/>
    <property type="molecule type" value="Genomic_DNA"/>
</dbReference>
<keyword evidence="2" id="KW-0547">Nucleotide-binding</keyword>
<evidence type="ECO:0000256" key="4">
    <source>
        <dbReference type="ARBA" id="ARBA00022840"/>
    </source>
</evidence>
<dbReference type="PANTHER" id="PTHR44329">
    <property type="entry name" value="SERINE/THREONINE-PROTEIN KINASE TNNI3K-RELATED"/>
    <property type="match status" value="1"/>
</dbReference>
<proteinExistence type="predicted"/>
<evidence type="ECO:0000313" key="7">
    <source>
        <dbReference type="Proteomes" id="UP000799437"/>
    </source>
</evidence>
<evidence type="ECO:0000259" key="5">
    <source>
        <dbReference type="PROSITE" id="PS50011"/>
    </source>
</evidence>
<name>A0A6A6VSN1_9PEZI</name>
<feature type="domain" description="Protein kinase" evidence="5">
    <location>
        <begin position="1"/>
        <end position="279"/>
    </location>
</feature>
<evidence type="ECO:0000313" key="6">
    <source>
        <dbReference type="EMBL" id="KAF2753678.1"/>
    </source>
</evidence>
<dbReference type="GeneID" id="54490180"/>
<sequence length="279" mass="31328">MAPHSEPYPPNRRTFLSCFAFVGALPARLLKAIRPLPSIPSDSFPIGTLKFIAAGKSSAVYSIDRKRVLKAFHEHEDGELEYRAYERLRSHPNIAKILGIMKDGSIVLERGTSLRSICRDPTAADIPIQTKVKWLRHAARGYQHLHSCNIVHGDVGCNNLILTRKNIVKLIDFEGCSIDGGEAGSCYEWFSYRPSIPSVSQRTDVFAFGCAIYEVVTGRPPHYDLESSRNQDREVEQRYIDGHFPIVADLPMGQLMQSCWLSNHITMSEVVQTLEAFVP</sequence>
<dbReference type="Gene3D" id="1.10.510.10">
    <property type="entry name" value="Transferase(Phosphotransferase) domain 1"/>
    <property type="match status" value="1"/>
</dbReference>
<dbReference type="InterPro" id="IPR051681">
    <property type="entry name" value="Ser/Thr_Kinases-Pseudokinases"/>
</dbReference>
<dbReference type="GO" id="GO:0005524">
    <property type="term" value="F:ATP binding"/>
    <property type="evidence" value="ECO:0007669"/>
    <property type="project" value="UniProtKB-KW"/>
</dbReference>
<gene>
    <name evidence="6" type="ORF">EJ05DRAFT_533504</name>
</gene>
<dbReference type="InterPro" id="IPR000719">
    <property type="entry name" value="Prot_kinase_dom"/>
</dbReference>
<dbReference type="PANTHER" id="PTHR44329:SF288">
    <property type="entry name" value="MITOGEN-ACTIVATED PROTEIN KINASE KINASE KINASE 20"/>
    <property type="match status" value="1"/>
</dbReference>
<dbReference type="RefSeq" id="XP_033596129.1">
    <property type="nucleotide sequence ID" value="XM_033749126.1"/>
</dbReference>
<keyword evidence="4" id="KW-0067">ATP-binding</keyword>
<keyword evidence="1" id="KW-0808">Transferase</keyword>
<dbReference type="GO" id="GO:0004674">
    <property type="term" value="F:protein serine/threonine kinase activity"/>
    <property type="evidence" value="ECO:0007669"/>
    <property type="project" value="TreeGrafter"/>
</dbReference>
<evidence type="ECO:0000256" key="1">
    <source>
        <dbReference type="ARBA" id="ARBA00022679"/>
    </source>
</evidence>
<dbReference type="Pfam" id="PF07714">
    <property type="entry name" value="PK_Tyr_Ser-Thr"/>
    <property type="match status" value="1"/>
</dbReference>
<keyword evidence="7" id="KW-1185">Reference proteome</keyword>
<dbReference type="OrthoDB" id="1668230at2759"/>
<dbReference type="InterPro" id="IPR011009">
    <property type="entry name" value="Kinase-like_dom_sf"/>
</dbReference>
<dbReference type="SUPFAM" id="SSF56112">
    <property type="entry name" value="Protein kinase-like (PK-like)"/>
    <property type="match status" value="1"/>
</dbReference>
<evidence type="ECO:0000256" key="2">
    <source>
        <dbReference type="ARBA" id="ARBA00022741"/>
    </source>
</evidence>
<organism evidence="6 7">
    <name type="scientific">Pseudovirgaria hyperparasitica</name>
    <dbReference type="NCBI Taxonomy" id="470096"/>
    <lineage>
        <taxon>Eukaryota</taxon>
        <taxon>Fungi</taxon>
        <taxon>Dikarya</taxon>
        <taxon>Ascomycota</taxon>
        <taxon>Pezizomycotina</taxon>
        <taxon>Dothideomycetes</taxon>
        <taxon>Dothideomycetes incertae sedis</taxon>
        <taxon>Acrospermales</taxon>
        <taxon>Acrospermaceae</taxon>
        <taxon>Pseudovirgaria</taxon>
    </lineage>
</organism>
<evidence type="ECO:0000256" key="3">
    <source>
        <dbReference type="ARBA" id="ARBA00022777"/>
    </source>
</evidence>
<reference evidence="6" key="1">
    <citation type="journal article" date="2020" name="Stud. Mycol.">
        <title>101 Dothideomycetes genomes: a test case for predicting lifestyles and emergence of pathogens.</title>
        <authorList>
            <person name="Haridas S."/>
            <person name="Albert R."/>
            <person name="Binder M."/>
            <person name="Bloem J."/>
            <person name="Labutti K."/>
            <person name="Salamov A."/>
            <person name="Andreopoulos B."/>
            <person name="Baker S."/>
            <person name="Barry K."/>
            <person name="Bills G."/>
            <person name="Bluhm B."/>
            <person name="Cannon C."/>
            <person name="Castanera R."/>
            <person name="Culley D."/>
            <person name="Daum C."/>
            <person name="Ezra D."/>
            <person name="Gonzalez J."/>
            <person name="Henrissat B."/>
            <person name="Kuo A."/>
            <person name="Liang C."/>
            <person name="Lipzen A."/>
            <person name="Lutzoni F."/>
            <person name="Magnuson J."/>
            <person name="Mondo S."/>
            <person name="Nolan M."/>
            <person name="Ohm R."/>
            <person name="Pangilinan J."/>
            <person name="Park H.-J."/>
            <person name="Ramirez L."/>
            <person name="Alfaro M."/>
            <person name="Sun H."/>
            <person name="Tritt A."/>
            <person name="Yoshinaga Y."/>
            <person name="Zwiers L.-H."/>
            <person name="Turgeon B."/>
            <person name="Goodwin S."/>
            <person name="Spatafora J."/>
            <person name="Crous P."/>
            <person name="Grigoriev I."/>
        </authorList>
    </citation>
    <scope>NUCLEOTIDE SEQUENCE</scope>
    <source>
        <strain evidence="6">CBS 121739</strain>
    </source>
</reference>
<accession>A0A6A6VSN1</accession>
<dbReference type="Proteomes" id="UP000799437">
    <property type="component" value="Unassembled WGS sequence"/>
</dbReference>
<dbReference type="AlphaFoldDB" id="A0A6A6VSN1"/>
<keyword evidence="3 6" id="KW-0418">Kinase</keyword>
<dbReference type="PROSITE" id="PS50011">
    <property type="entry name" value="PROTEIN_KINASE_DOM"/>
    <property type="match status" value="1"/>
</dbReference>
<dbReference type="InterPro" id="IPR001245">
    <property type="entry name" value="Ser-Thr/Tyr_kinase_cat_dom"/>
</dbReference>
<protein>
    <submittedName>
        <fullName evidence="6">Kinase-like protein</fullName>
    </submittedName>
</protein>